<evidence type="ECO:0008006" key="7">
    <source>
        <dbReference type="Google" id="ProtNLM"/>
    </source>
</evidence>
<reference evidence="5" key="1">
    <citation type="submission" date="2022-07" db="EMBL/GenBank/DDBJ databases">
        <title>Phylogenomic reconstructions and comparative analyses of Kickxellomycotina fungi.</title>
        <authorList>
            <person name="Reynolds N.K."/>
            <person name="Stajich J.E."/>
            <person name="Barry K."/>
            <person name="Grigoriev I.V."/>
            <person name="Crous P."/>
            <person name="Smith M.E."/>
        </authorList>
    </citation>
    <scope>NUCLEOTIDE SEQUENCE</scope>
    <source>
        <strain evidence="5">NBRC 32514</strain>
    </source>
</reference>
<dbReference type="Proteomes" id="UP001149813">
    <property type="component" value="Unassembled WGS sequence"/>
</dbReference>
<comment type="caution">
    <text evidence="5">The sequence shown here is derived from an EMBL/GenBank/DDBJ whole genome shotgun (WGS) entry which is preliminary data.</text>
</comment>
<feature type="repeat" description="ANK" evidence="3">
    <location>
        <begin position="467"/>
        <end position="499"/>
    </location>
</feature>
<dbReference type="PANTHER" id="PTHR24171">
    <property type="entry name" value="ANKYRIN REPEAT DOMAIN-CONTAINING PROTEIN 39-RELATED"/>
    <property type="match status" value="1"/>
</dbReference>
<evidence type="ECO:0000313" key="5">
    <source>
        <dbReference type="EMBL" id="KAJ1721908.1"/>
    </source>
</evidence>
<evidence type="ECO:0000256" key="2">
    <source>
        <dbReference type="ARBA" id="ARBA00023043"/>
    </source>
</evidence>
<evidence type="ECO:0000256" key="1">
    <source>
        <dbReference type="ARBA" id="ARBA00022737"/>
    </source>
</evidence>
<dbReference type="Gene3D" id="1.25.40.20">
    <property type="entry name" value="Ankyrin repeat-containing domain"/>
    <property type="match status" value="1"/>
</dbReference>
<protein>
    <recommendedName>
        <fullName evidence="7">Ankyrin</fullName>
    </recommendedName>
</protein>
<gene>
    <name evidence="5" type="ORF">LPJ53_003628</name>
</gene>
<feature type="compositionally biased region" description="Polar residues" evidence="4">
    <location>
        <begin position="10"/>
        <end position="25"/>
    </location>
</feature>
<evidence type="ECO:0000313" key="6">
    <source>
        <dbReference type="Proteomes" id="UP001149813"/>
    </source>
</evidence>
<feature type="compositionally biased region" description="Low complexity" evidence="4">
    <location>
        <begin position="593"/>
        <end position="610"/>
    </location>
</feature>
<dbReference type="PROSITE" id="PS50297">
    <property type="entry name" value="ANK_REP_REGION"/>
    <property type="match status" value="2"/>
</dbReference>
<dbReference type="InterPro" id="IPR036770">
    <property type="entry name" value="Ankyrin_rpt-contain_sf"/>
</dbReference>
<keyword evidence="1" id="KW-0677">Repeat</keyword>
<dbReference type="AlphaFoldDB" id="A0A9W7Y099"/>
<dbReference type="SMART" id="SM00248">
    <property type="entry name" value="ANK"/>
    <property type="match status" value="2"/>
</dbReference>
<feature type="region of interest" description="Disordered" evidence="4">
    <location>
        <begin position="639"/>
        <end position="696"/>
    </location>
</feature>
<evidence type="ECO:0000256" key="3">
    <source>
        <dbReference type="PROSITE-ProRule" id="PRU00023"/>
    </source>
</evidence>
<feature type="compositionally biased region" description="Low complexity" evidence="4">
    <location>
        <begin position="26"/>
        <end position="35"/>
    </location>
</feature>
<feature type="compositionally biased region" description="Low complexity" evidence="4">
    <location>
        <begin position="669"/>
        <end position="683"/>
    </location>
</feature>
<feature type="compositionally biased region" description="Low complexity" evidence="4">
    <location>
        <begin position="49"/>
        <end position="58"/>
    </location>
</feature>
<feature type="region of interest" description="Disordered" evidence="4">
    <location>
        <begin position="323"/>
        <end position="387"/>
    </location>
</feature>
<sequence length="707" mass="76445">MEIDEEFSAPAQNQASETENSSVMNTTTTTATTRTLKGPTSDAGSMQYTETTATTTATSPSMPDNGSGLGAANTTATTTTNTRTINALVPTNILAGSPRNSQMDLRIQPAISFSPVGMAMSMFGPAEIAGVQSLLPDSHGICHYHRPVGIFEKLHANRLSDRAHQLVVRSLAPDSSSLQGDGVKQGALDSRKRVLQRVLERMGSNASNHSYRLDSLRSEHMRKFQWQEQRVRDIRRKELERGFRYRPGNMPSSSSSFQNSEDPISIEEIDNEIADTSLEDKTMVSEDNEDKLWVSDTEYDLDQANDILTLEALEMTERMRRRAFKRRTTGGGVAKETGDRSRRKVIAAVQASIPIKSSNSSNNNNGSSGGSGSGSGTRRGRASKKRDTLAQAYLRQVNDESDTRRLISNLGSGDPEDIIKLLRRGASVNMRDSFDRTPLHVASSGGNVDSIRLLIHMGADVNATDRIGNTPLTLAATGARSDAILALLEGGADPRVGHGLVSAMSMVRSRLRLLRAEIQQARAVERAATGNLSDLIPRVRERRRRAAAVAKECVDIIHLLRFYMHKRFEEEKSEPDAGSALYEAYVVSQTDVTSTTTTTTSTPAAAATPAEQDSAFPSSRTVDELDTLSAQLLSLGIGEGGNSSCNNAGNKDKGKMPDLQGSGQGADNPFSFGQQSSSSAAEEAPADNGDEDDEIDRLLEKFSQLLG</sequence>
<dbReference type="EMBL" id="JANBOJ010000142">
    <property type="protein sequence ID" value="KAJ1721908.1"/>
    <property type="molecule type" value="Genomic_DNA"/>
</dbReference>
<feature type="region of interest" description="Disordered" evidence="4">
    <location>
        <begin position="592"/>
        <end position="618"/>
    </location>
</feature>
<feature type="compositionally biased region" description="Low complexity" evidence="4">
    <location>
        <begin position="357"/>
        <end position="366"/>
    </location>
</feature>
<proteinExistence type="predicted"/>
<name>A0A9W7Y099_9FUNG</name>
<dbReference type="PROSITE" id="PS50088">
    <property type="entry name" value="ANK_REPEAT"/>
    <property type="match status" value="2"/>
</dbReference>
<accession>A0A9W7Y099</accession>
<feature type="region of interest" description="Disordered" evidence="4">
    <location>
        <begin position="1"/>
        <end position="66"/>
    </location>
</feature>
<dbReference type="OrthoDB" id="341259at2759"/>
<keyword evidence="6" id="KW-1185">Reference proteome</keyword>
<keyword evidence="2 3" id="KW-0040">ANK repeat</keyword>
<dbReference type="InterPro" id="IPR002110">
    <property type="entry name" value="Ankyrin_rpt"/>
</dbReference>
<dbReference type="SUPFAM" id="SSF48403">
    <property type="entry name" value="Ankyrin repeat"/>
    <property type="match status" value="1"/>
</dbReference>
<feature type="repeat" description="ANK" evidence="3">
    <location>
        <begin position="434"/>
        <end position="466"/>
    </location>
</feature>
<dbReference type="Pfam" id="PF12796">
    <property type="entry name" value="Ank_2"/>
    <property type="match status" value="1"/>
</dbReference>
<organism evidence="5 6">
    <name type="scientific">Coemansia erecta</name>
    <dbReference type="NCBI Taxonomy" id="147472"/>
    <lineage>
        <taxon>Eukaryota</taxon>
        <taxon>Fungi</taxon>
        <taxon>Fungi incertae sedis</taxon>
        <taxon>Zoopagomycota</taxon>
        <taxon>Kickxellomycotina</taxon>
        <taxon>Kickxellomycetes</taxon>
        <taxon>Kickxellales</taxon>
        <taxon>Kickxellaceae</taxon>
        <taxon>Coemansia</taxon>
    </lineage>
</organism>
<feature type="compositionally biased region" description="Gly residues" evidence="4">
    <location>
        <begin position="367"/>
        <end position="377"/>
    </location>
</feature>
<feature type="compositionally biased region" description="Acidic residues" evidence="4">
    <location>
        <begin position="684"/>
        <end position="695"/>
    </location>
</feature>
<evidence type="ECO:0000256" key="4">
    <source>
        <dbReference type="SAM" id="MobiDB-lite"/>
    </source>
</evidence>